<dbReference type="InterPro" id="IPR001890">
    <property type="entry name" value="RNA-binding_CRM"/>
</dbReference>
<dbReference type="PANTHER" id="PTHR40065:SF3">
    <property type="entry name" value="RNA-BINDING PROTEIN YHBY"/>
    <property type="match status" value="1"/>
</dbReference>
<dbReference type="AlphaFoldDB" id="A0A1J5RUT2"/>
<dbReference type="PROSITE" id="PS51295">
    <property type="entry name" value="CRM"/>
    <property type="match status" value="1"/>
</dbReference>
<evidence type="ECO:0000256" key="2">
    <source>
        <dbReference type="SAM" id="MobiDB-lite"/>
    </source>
</evidence>
<dbReference type="SUPFAM" id="SSF75471">
    <property type="entry name" value="YhbY-like"/>
    <property type="match status" value="1"/>
</dbReference>
<sequence length="159" mass="16847">MATLLLSPADRSAKRAQAHSLKPTVLIGDQGLTDAVMAEIDRALTAHGLIKVRVASDDREARAAMMDGICENLGAAPVQNIGKILVVFRPIPAESAHAPASKARGAAPKQVKVVVPSSSPTHRARVKRVTVLGNERLTATGKVKRAKPRQSSIKKIRLG</sequence>
<evidence type="ECO:0000313" key="4">
    <source>
        <dbReference type="EMBL" id="OIQ95751.1"/>
    </source>
</evidence>
<dbReference type="EMBL" id="MLJW01000160">
    <property type="protein sequence ID" value="OIQ95751.1"/>
    <property type="molecule type" value="Genomic_DNA"/>
</dbReference>
<feature type="region of interest" description="Disordered" evidence="2">
    <location>
        <begin position="140"/>
        <end position="159"/>
    </location>
</feature>
<accession>A0A1J5RUT2</accession>
<dbReference type="InterPro" id="IPR051925">
    <property type="entry name" value="RNA-binding_domain"/>
</dbReference>
<protein>
    <submittedName>
        <fullName evidence="4">RNA-binding protein YhbY</fullName>
    </submittedName>
</protein>
<organism evidence="4">
    <name type="scientific">mine drainage metagenome</name>
    <dbReference type="NCBI Taxonomy" id="410659"/>
    <lineage>
        <taxon>unclassified sequences</taxon>
        <taxon>metagenomes</taxon>
        <taxon>ecological metagenomes</taxon>
    </lineage>
</organism>
<dbReference type="GO" id="GO:0003723">
    <property type="term" value="F:RNA binding"/>
    <property type="evidence" value="ECO:0007669"/>
    <property type="project" value="UniProtKB-KW"/>
</dbReference>
<feature type="compositionally biased region" description="Basic residues" evidence="2">
    <location>
        <begin position="142"/>
        <end position="159"/>
    </location>
</feature>
<name>A0A1J5RUT2_9ZZZZ</name>
<dbReference type="PANTHER" id="PTHR40065">
    <property type="entry name" value="RNA-BINDING PROTEIN YHBY"/>
    <property type="match status" value="1"/>
</dbReference>
<proteinExistence type="predicted"/>
<gene>
    <name evidence="4" type="primary">yhbY_3</name>
    <name evidence="4" type="ORF">GALL_222100</name>
</gene>
<dbReference type="Gene3D" id="3.30.110.60">
    <property type="entry name" value="YhbY-like"/>
    <property type="match status" value="1"/>
</dbReference>
<evidence type="ECO:0000256" key="1">
    <source>
        <dbReference type="ARBA" id="ARBA00022884"/>
    </source>
</evidence>
<keyword evidence="1" id="KW-0694">RNA-binding</keyword>
<feature type="domain" description="CRM" evidence="3">
    <location>
        <begin position="4"/>
        <end position="100"/>
    </location>
</feature>
<dbReference type="Pfam" id="PF01985">
    <property type="entry name" value="CRS1_YhbY"/>
    <property type="match status" value="1"/>
</dbReference>
<feature type="region of interest" description="Disordered" evidence="2">
    <location>
        <begin position="98"/>
        <end position="124"/>
    </location>
</feature>
<evidence type="ECO:0000259" key="3">
    <source>
        <dbReference type="PROSITE" id="PS51295"/>
    </source>
</evidence>
<feature type="compositionally biased region" description="Low complexity" evidence="2">
    <location>
        <begin position="108"/>
        <end position="120"/>
    </location>
</feature>
<dbReference type="SMART" id="SM01103">
    <property type="entry name" value="CRS1_YhbY"/>
    <property type="match status" value="1"/>
</dbReference>
<dbReference type="InterPro" id="IPR035920">
    <property type="entry name" value="YhbY-like_sf"/>
</dbReference>
<reference evidence="4" key="1">
    <citation type="submission" date="2016-10" db="EMBL/GenBank/DDBJ databases">
        <title>Sequence of Gallionella enrichment culture.</title>
        <authorList>
            <person name="Poehlein A."/>
            <person name="Muehling M."/>
            <person name="Daniel R."/>
        </authorList>
    </citation>
    <scope>NUCLEOTIDE SEQUENCE</scope>
</reference>
<comment type="caution">
    <text evidence="4">The sequence shown here is derived from an EMBL/GenBank/DDBJ whole genome shotgun (WGS) entry which is preliminary data.</text>
</comment>